<dbReference type="AlphaFoldDB" id="A4BPV0"/>
<dbReference type="EMBL" id="AAOF01000004">
    <property type="protein sequence ID" value="EAR22105.1"/>
    <property type="molecule type" value="Genomic_DNA"/>
</dbReference>
<dbReference type="Proteomes" id="UP000003374">
    <property type="component" value="Unassembled WGS sequence"/>
</dbReference>
<proteinExistence type="predicted"/>
<dbReference type="RefSeq" id="WP_005000048.1">
    <property type="nucleotide sequence ID" value="NZ_CH672427.1"/>
</dbReference>
<dbReference type="eggNOG" id="ENOG5033TYF">
    <property type="taxonomic scope" value="Bacteria"/>
</dbReference>
<keyword evidence="2" id="KW-1185">Reference proteome</keyword>
<evidence type="ECO:0000313" key="2">
    <source>
        <dbReference type="Proteomes" id="UP000003374"/>
    </source>
</evidence>
<comment type="caution">
    <text evidence="1">The sequence shown here is derived from an EMBL/GenBank/DDBJ whole genome shotgun (WGS) entry which is preliminary data.</text>
</comment>
<evidence type="ECO:0000313" key="1">
    <source>
        <dbReference type="EMBL" id="EAR22105.1"/>
    </source>
</evidence>
<accession>A4BPV0</accession>
<name>A4BPV0_9GAMM</name>
<dbReference type="OrthoDB" id="5712769at2"/>
<dbReference type="HOGENOM" id="CLU_535095_0_0_6"/>
<protein>
    <submittedName>
        <fullName evidence="1">Uncharacterized protein</fullName>
    </submittedName>
</protein>
<sequence length="509" mass="55545">MTHWAANRYKPGDVEHATARDPLLRITPKESDEPVALHRARVSVATEGISVTQQQTAIATRIADLRLTGFPGLSSTASLLRELLDTPAALREAVNASDWPRTELLGIRSMGVGYAALRVFQGTERMATRRLRTAREIDGDLAVYLDQPAGADGRGLAAGLGRGNHLPPHGHDVAIVSLSRGLLGVVHAAFNLTLRSVQSESSAHFHTETTNAFQRIVEEVEALIRAGQLRIYHRMTSRAPTDDVVEEACALAGIIEQSLPRLARPQAKVFVAMQRLREEGKGGAAENLGRLAMRAGALTREATAAHAASYRIALNLLRDEPDVDVLELYDKAADLAFDTKLPNGKDTQLAHMGRLEGGEFVEVEGFATRVEAIQPGGSGLVSRIELLDPSSQTRARAAALFMHLPHLGVTDGAFCRLSGIFRKNSALLDDSPGIEVDRLSLADLSDKSWRIAFLRSARRWYQPWRNGLNMHWSLGPHQSAAEPRRQASVEGAGELIYLDFMKDLIDQGE</sequence>
<organism evidence="1 2">
    <name type="scientific">Nitrococcus mobilis Nb-231</name>
    <dbReference type="NCBI Taxonomy" id="314278"/>
    <lineage>
        <taxon>Bacteria</taxon>
        <taxon>Pseudomonadati</taxon>
        <taxon>Pseudomonadota</taxon>
        <taxon>Gammaproteobacteria</taxon>
        <taxon>Chromatiales</taxon>
        <taxon>Ectothiorhodospiraceae</taxon>
        <taxon>Nitrococcus</taxon>
    </lineage>
</organism>
<reference evidence="1 2" key="1">
    <citation type="submission" date="2006-02" db="EMBL/GenBank/DDBJ databases">
        <authorList>
            <person name="Waterbury J."/>
            <person name="Ferriera S."/>
            <person name="Johnson J."/>
            <person name="Kravitz S."/>
            <person name="Halpern A."/>
            <person name="Remington K."/>
            <person name="Beeson K."/>
            <person name="Tran B."/>
            <person name="Rogers Y.-H."/>
            <person name="Friedman R."/>
            <person name="Venter J.C."/>
        </authorList>
    </citation>
    <scope>NUCLEOTIDE SEQUENCE [LARGE SCALE GENOMIC DNA]</scope>
    <source>
        <strain evidence="1 2">Nb-231</strain>
    </source>
</reference>
<gene>
    <name evidence="1" type="ORF">NB231_04330</name>
</gene>